<evidence type="ECO:0000256" key="1">
    <source>
        <dbReference type="ARBA" id="ARBA00008791"/>
    </source>
</evidence>
<dbReference type="AlphaFoldDB" id="A0A897NGG1"/>
<dbReference type="RefSeq" id="WP_229125172.1">
    <property type="nucleotide sequence ID" value="NZ_CP064789.1"/>
</dbReference>
<dbReference type="PRINTS" id="PR01438">
    <property type="entry name" value="UNVRSLSTRESS"/>
</dbReference>
<name>A0A897NGG1_9EURY</name>
<organism evidence="3 4">
    <name type="scientific">Halapricum desulfuricans</name>
    <dbReference type="NCBI Taxonomy" id="2841257"/>
    <lineage>
        <taxon>Archaea</taxon>
        <taxon>Methanobacteriati</taxon>
        <taxon>Methanobacteriota</taxon>
        <taxon>Stenosarchaea group</taxon>
        <taxon>Halobacteria</taxon>
        <taxon>Halobacteriales</taxon>
        <taxon>Haloarculaceae</taxon>
        <taxon>Halapricum</taxon>
    </lineage>
</organism>
<dbReference type="CDD" id="cd00293">
    <property type="entry name" value="USP-like"/>
    <property type="match status" value="1"/>
</dbReference>
<dbReference type="InterPro" id="IPR006016">
    <property type="entry name" value="UspA"/>
</dbReference>
<comment type="similarity">
    <text evidence="1">Belongs to the universal stress protein A family.</text>
</comment>
<evidence type="ECO:0000313" key="3">
    <source>
        <dbReference type="EMBL" id="QSG10535.1"/>
    </source>
</evidence>
<gene>
    <name evidence="3" type="primary">uspA2</name>
    <name evidence="3" type="ORF">HSBGL_0089</name>
</gene>
<evidence type="ECO:0000313" key="4">
    <source>
        <dbReference type="Proteomes" id="UP000663305"/>
    </source>
</evidence>
<evidence type="ECO:0000259" key="2">
    <source>
        <dbReference type="Pfam" id="PF00582"/>
    </source>
</evidence>
<protein>
    <submittedName>
        <fullName evidence="3">Nucleotide-binding protein, UspA family</fullName>
    </submittedName>
</protein>
<proteinExistence type="inferred from homology"/>
<dbReference type="InterPro" id="IPR006015">
    <property type="entry name" value="Universal_stress_UspA"/>
</dbReference>
<dbReference type="PANTHER" id="PTHR46268:SF6">
    <property type="entry name" value="UNIVERSAL STRESS PROTEIN UP12"/>
    <property type="match status" value="1"/>
</dbReference>
<dbReference type="EMBL" id="CP064789">
    <property type="protein sequence ID" value="QSG10535.1"/>
    <property type="molecule type" value="Genomic_DNA"/>
</dbReference>
<dbReference type="SUPFAM" id="SSF52402">
    <property type="entry name" value="Adenine nucleotide alpha hydrolases-like"/>
    <property type="match status" value="1"/>
</dbReference>
<dbReference type="InterPro" id="IPR014729">
    <property type="entry name" value="Rossmann-like_a/b/a_fold"/>
</dbReference>
<feature type="domain" description="UspA" evidence="2">
    <location>
        <begin position="43"/>
        <end position="105"/>
    </location>
</feature>
<sequence length="110" mass="11469">MSSDVLMPTDGSQSANGALGHGIEIASQWDATLHVLYVVDTQAGLTVVTEVTEGTPHEAILDYASGHGVDMIVMGTHGRTGFDRAVAGRVAEGAVRQSPAPVPIFRSQEP</sequence>
<dbReference type="Gene3D" id="3.40.50.620">
    <property type="entry name" value="HUPs"/>
    <property type="match status" value="2"/>
</dbReference>
<dbReference type="Proteomes" id="UP000663305">
    <property type="component" value="Chromosome"/>
</dbReference>
<dbReference type="Pfam" id="PF00582">
    <property type="entry name" value="Usp"/>
    <property type="match status" value="1"/>
</dbReference>
<accession>A0A897NGG1</accession>
<dbReference type="PANTHER" id="PTHR46268">
    <property type="entry name" value="STRESS RESPONSE PROTEIN NHAX"/>
    <property type="match status" value="1"/>
</dbReference>
<dbReference type="GeneID" id="68859620"/>
<reference evidence="3" key="1">
    <citation type="submission" date="2020-11" db="EMBL/GenBank/DDBJ databases">
        <title>Carbohydrate-dependent, anaerobic sulfur respiration: A novel catabolism in halophilic archaea.</title>
        <authorList>
            <person name="Sorokin D.Y."/>
            <person name="Messina E."/>
            <person name="Smedile F."/>
            <person name="La Cono V."/>
            <person name="Hallsworth J.E."/>
            <person name="Yakimov M.M."/>
        </authorList>
    </citation>
    <scope>NUCLEOTIDE SEQUENCE</scope>
    <source>
        <strain evidence="3">HSR-Bgl</strain>
    </source>
</reference>